<dbReference type="EMBL" id="JAULSJ010000008">
    <property type="protein sequence ID" value="MDO3424589.1"/>
    <property type="molecule type" value="Genomic_DNA"/>
</dbReference>
<keyword evidence="1" id="KW-1133">Transmembrane helix</keyword>
<proteinExistence type="predicted"/>
<comment type="caution">
    <text evidence="2">The sequence shown here is derived from an EMBL/GenBank/DDBJ whole genome shotgun (WGS) entry which is preliminary data.</text>
</comment>
<dbReference type="Pfam" id="PF11153">
    <property type="entry name" value="DUF2931"/>
    <property type="match status" value="1"/>
</dbReference>
<evidence type="ECO:0000313" key="3">
    <source>
        <dbReference type="Proteomes" id="UP001168128"/>
    </source>
</evidence>
<organism evidence="2 3">
    <name type="scientific">Chryseobacterium urinae</name>
    <dbReference type="NCBI Taxonomy" id="3058400"/>
    <lineage>
        <taxon>Bacteria</taxon>
        <taxon>Pseudomonadati</taxon>
        <taxon>Bacteroidota</taxon>
        <taxon>Flavobacteriia</taxon>
        <taxon>Flavobacteriales</taxon>
        <taxon>Weeksellaceae</taxon>
        <taxon>Chryseobacterium group</taxon>
        <taxon>Chryseobacterium</taxon>
    </lineage>
</organism>
<keyword evidence="1" id="KW-0812">Transmembrane</keyword>
<dbReference type="InterPro" id="IPR021326">
    <property type="entry name" value="DUF2931"/>
</dbReference>
<protein>
    <submittedName>
        <fullName evidence="2">DUF2931 family protein</fullName>
    </submittedName>
</protein>
<dbReference type="Proteomes" id="UP001168128">
    <property type="component" value="Unassembled WGS sequence"/>
</dbReference>
<evidence type="ECO:0000256" key="1">
    <source>
        <dbReference type="SAM" id="Phobius"/>
    </source>
</evidence>
<feature type="transmembrane region" description="Helical" evidence="1">
    <location>
        <begin position="12"/>
        <end position="28"/>
    </location>
</feature>
<accession>A0ABT8U0J6</accession>
<evidence type="ECO:0000313" key="2">
    <source>
        <dbReference type="EMBL" id="MDO3424589.1"/>
    </source>
</evidence>
<gene>
    <name evidence="2" type="ORF">QWT87_06775</name>
</gene>
<keyword evidence="1" id="KW-0472">Membrane</keyword>
<name>A0ABT8U0J6_9FLAO</name>
<keyword evidence="3" id="KW-1185">Reference proteome</keyword>
<dbReference type="RefSeq" id="WP_302715056.1">
    <property type="nucleotide sequence ID" value="NZ_JAULSJ010000008.1"/>
</dbReference>
<dbReference type="PROSITE" id="PS51257">
    <property type="entry name" value="PROKAR_LIPOPROTEIN"/>
    <property type="match status" value="1"/>
</dbReference>
<sequence length="343" mass="39784">MKKNIQIRLIKGNTTFLIWILMISLSLLQSCNKKKYSWEAGISAPKYYPVAGNVDFGNAGNGSNTSIAPGWGQSYGAVVGEKWKDVPKEVYIDYYSVVDGKGFKGKVLLPQEKIRDLFNEYNLDDEDNLGHLVVGMAPGGWIRVWFQALDEKADEYVNLEVAKGHLNGYKDETVGAGLKTKDFKTWGNTYSYWQHHGIPYEAWANNEREYDIYFDFNKPNKREVGFSFTSLDGTFEQGIGIYEKFRRKLPVEFELGWRDKAKKTFYCSKFVMPKSFRSFVEKKELKIIIFNLEIDDNDRDATLYLVTNKTKEKILKFRNKQPTAEEKKNNEYNYATEVEYFMP</sequence>
<reference evidence="2" key="1">
    <citation type="submission" date="2023-07" db="EMBL/GenBank/DDBJ databases">
        <title>AMR profile of multidrug- resistance Chryseobacterium gambrini related strain.</title>
        <authorList>
            <person name="Kirdat K."/>
            <person name="Bhatt A."/>
            <person name="Kuyare S."/>
            <person name="Yadav A."/>
        </authorList>
    </citation>
    <scope>NUCLEOTIDE SEQUENCE</scope>
    <source>
        <strain evidence="2">APV-1</strain>
    </source>
</reference>